<organism evidence="2 3">
    <name type="scientific">Shimia sagamensis</name>
    <dbReference type="NCBI Taxonomy" id="1566352"/>
    <lineage>
        <taxon>Bacteria</taxon>
        <taxon>Pseudomonadati</taxon>
        <taxon>Pseudomonadota</taxon>
        <taxon>Alphaproteobacteria</taxon>
        <taxon>Rhodobacterales</taxon>
        <taxon>Roseobacteraceae</taxon>
    </lineage>
</organism>
<evidence type="ECO:0000259" key="1">
    <source>
        <dbReference type="Pfam" id="PF06568"/>
    </source>
</evidence>
<feature type="domain" description="YjiS-like" evidence="1">
    <location>
        <begin position="30"/>
        <end position="61"/>
    </location>
</feature>
<dbReference type="Proteomes" id="UP001157961">
    <property type="component" value="Unassembled WGS sequence"/>
</dbReference>
<dbReference type="InterPro" id="IPR009506">
    <property type="entry name" value="YjiS-like"/>
</dbReference>
<evidence type="ECO:0000313" key="2">
    <source>
        <dbReference type="EMBL" id="SMP18852.1"/>
    </source>
</evidence>
<accession>A0ABY1NV74</accession>
<dbReference type="EMBL" id="FXTY01000003">
    <property type="protein sequence ID" value="SMP18852.1"/>
    <property type="molecule type" value="Genomic_DNA"/>
</dbReference>
<name>A0ABY1NV74_9RHOB</name>
<reference evidence="2 3" key="1">
    <citation type="submission" date="2017-05" db="EMBL/GenBank/DDBJ databases">
        <authorList>
            <person name="Varghese N."/>
            <person name="Submissions S."/>
        </authorList>
    </citation>
    <scope>NUCLEOTIDE SEQUENCE [LARGE SCALE GENOMIC DNA]</scope>
    <source>
        <strain evidence="2 3">DSM 29734</strain>
    </source>
</reference>
<proteinExistence type="predicted"/>
<evidence type="ECO:0000313" key="3">
    <source>
        <dbReference type="Proteomes" id="UP001157961"/>
    </source>
</evidence>
<sequence length="71" mass="7932">MQHAPSLHIEAVDIVGRFTRIVESWTLNRKREASYAKTVKELNSLTSRELADIGLNRGDIEDVARKGALAL</sequence>
<dbReference type="RefSeq" id="WP_283425781.1">
    <property type="nucleotide sequence ID" value="NZ_FXTY01000003.1"/>
</dbReference>
<comment type="caution">
    <text evidence="2">The sequence shown here is derived from an EMBL/GenBank/DDBJ whole genome shotgun (WGS) entry which is preliminary data.</text>
</comment>
<keyword evidence="3" id="KW-1185">Reference proteome</keyword>
<gene>
    <name evidence="2" type="ORF">SAMN06265373_103341</name>
</gene>
<dbReference type="Pfam" id="PF06568">
    <property type="entry name" value="YjiS-like"/>
    <property type="match status" value="1"/>
</dbReference>
<protein>
    <recommendedName>
        <fullName evidence="1">YjiS-like domain-containing protein</fullName>
    </recommendedName>
</protein>